<name>A0A5C3QGH5_9AGAR</name>
<feature type="compositionally biased region" description="Polar residues" evidence="1">
    <location>
        <begin position="124"/>
        <end position="141"/>
    </location>
</feature>
<dbReference type="Proteomes" id="UP000305067">
    <property type="component" value="Unassembled WGS sequence"/>
</dbReference>
<accession>A0A5C3QGH5</accession>
<keyword evidence="4" id="KW-1185">Reference proteome</keyword>
<evidence type="ECO:0000256" key="2">
    <source>
        <dbReference type="SAM" id="SignalP"/>
    </source>
</evidence>
<gene>
    <name evidence="3" type="ORF">BDV98DRAFT_569250</name>
</gene>
<dbReference type="EMBL" id="ML178828">
    <property type="protein sequence ID" value="TFL00587.1"/>
    <property type="molecule type" value="Genomic_DNA"/>
</dbReference>
<evidence type="ECO:0000313" key="3">
    <source>
        <dbReference type="EMBL" id="TFL00587.1"/>
    </source>
</evidence>
<evidence type="ECO:0008006" key="5">
    <source>
        <dbReference type="Google" id="ProtNLM"/>
    </source>
</evidence>
<feature type="compositionally biased region" description="Acidic residues" evidence="1">
    <location>
        <begin position="151"/>
        <end position="165"/>
    </location>
</feature>
<proteinExistence type="predicted"/>
<organism evidence="3 4">
    <name type="scientific">Pterulicium gracile</name>
    <dbReference type="NCBI Taxonomy" id="1884261"/>
    <lineage>
        <taxon>Eukaryota</taxon>
        <taxon>Fungi</taxon>
        <taxon>Dikarya</taxon>
        <taxon>Basidiomycota</taxon>
        <taxon>Agaricomycotina</taxon>
        <taxon>Agaricomycetes</taxon>
        <taxon>Agaricomycetidae</taxon>
        <taxon>Agaricales</taxon>
        <taxon>Pleurotineae</taxon>
        <taxon>Pterulaceae</taxon>
        <taxon>Pterulicium</taxon>
    </lineage>
</organism>
<dbReference type="AlphaFoldDB" id="A0A5C3QGH5"/>
<feature type="signal peptide" evidence="2">
    <location>
        <begin position="1"/>
        <end position="21"/>
    </location>
</feature>
<evidence type="ECO:0000313" key="4">
    <source>
        <dbReference type="Proteomes" id="UP000305067"/>
    </source>
</evidence>
<reference evidence="3 4" key="1">
    <citation type="journal article" date="2019" name="Nat. Ecol. Evol.">
        <title>Megaphylogeny resolves global patterns of mushroom evolution.</title>
        <authorList>
            <person name="Varga T."/>
            <person name="Krizsan K."/>
            <person name="Foldi C."/>
            <person name="Dima B."/>
            <person name="Sanchez-Garcia M."/>
            <person name="Sanchez-Ramirez S."/>
            <person name="Szollosi G.J."/>
            <person name="Szarkandi J.G."/>
            <person name="Papp V."/>
            <person name="Albert L."/>
            <person name="Andreopoulos W."/>
            <person name="Angelini C."/>
            <person name="Antonin V."/>
            <person name="Barry K.W."/>
            <person name="Bougher N.L."/>
            <person name="Buchanan P."/>
            <person name="Buyck B."/>
            <person name="Bense V."/>
            <person name="Catcheside P."/>
            <person name="Chovatia M."/>
            <person name="Cooper J."/>
            <person name="Damon W."/>
            <person name="Desjardin D."/>
            <person name="Finy P."/>
            <person name="Geml J."/>
            <person name="Haridas S."/>
            <person name="Hughes K."/>
            <person name="Justo A."/>
            <person name="Karasinski D."/>
            <person name="Kautmanova I."/>
            <person name="Kiss B."/>
            <person name="Kocsube S."/>
            <person name="Kotiranta H."/>
            <person name="LaButti K.M."/>
            <person name="Lechner B.E."/>
            <person name="Liimatainen K."/>
            <person name="Lipzen A."/>
            <person name="Lukacs Z."/>
            <person name="Mihaltcheva S."/>
            <person name="Morgado L.N."/>
            <person name="Niskanen T."/>
            <person name="Noordeloos M.E."/>
            <person name="Ohm R.A."/>
            <person name="Ortiz-Santana B."/>
            <person name="Ovrebo C."/>
            <person name="Racz N."/>
            <person name="Riley R."/>
            <person name="Savchenko A."/>
            <person name="Shiryaev A."/>
            <person name="Soop K."/>
            <person name="Spirin V."/>
            <person name="Szebenyi C."/>
            <person name="Tomsovsky M."/>
            <person name="Tulloss R.E."/>
            <person name="Uehling J."/>
            <person name="Grigoriev I.V."/>
            <person name="Vagvolgyi C."/>
            <person name="Papp T."/>
            <person name="Martin F.M."/>
            <person name="Miettinen O."/>
            <person name="Hibbett D.S."/>
            <person name="Nagy L.G."/>
        </authorList>
    </citation>
    <scope>NUCLEOTIDE SEQUENCE [LARGE SCALE GENOMIC DNA]</scope>
    <source>
        <strain evidence="3 4">CBS 309.79</strain>
    </source>
</reference>
<feature type="region of interest" description="Disordered" evidence="1">
    <location>
        <begin position="121"/>
        <end position="168"/>
    </location>
</feature>
<keyword evidence="2" id="KW-0732">Signal</keyword>
<sequence>MLYSKLATPAIALVAATSAAAVVTRSVARQDNYALPKACTDVCAPLDVLGTLDCEMTAPGCEHCSILQGILIEIRDCYICQLENDAPTTPAEIQESMDAIAAQCAETQDVVFEAPDIVGAFPAESQSDGDQEPTSSGPTDSESPEPTGEPPADDDNQDGENDDDQGAAVRGIVSVGTLGLGVALTSLLL</sequence>
<protein>
    <recommendedName>
        <fullName evidence="5">Extracellular membrane protein CFEM domain-containing protein</fullName>
    </recommendedName>
</protein>
<feature type="chain" id="PRO_5022932811" description="Extracellular membrane protein CFEM domain-containing protein" evidence="2">
    <location>
        <begin position="22"/>
        <end position="189"/>
    </location>
</feature>
<evidence type="ECO:0000256" key="1">
    <source>
        <dbReference type="SAM" id="MobiDB-lite"/>
    </source>
</evidence>